<sequence>MKSISVATCGQCIVGAATQLLLPTPVQPIVAKPLYTRQAQKAQKKSKTPATADAATCFVFTNKEITQQAQAYAN</sequence>
<evidence type="ECO:0000313" key="2">
    <source>
        <dbReference type="Proteomes" id="UP000015354"/>
    </source>
</evidence>
<dbReference type="AlphaFoldDB" id="S9TB01"/>
<evidence type="ECO:0000313" key="1">
    <source>
        <dbReference type="EMBL" id="EPY15157.1"/>
    </source>
</evidence>
<keyword evidence="2" id="KW-1185">Reference proteome</keyword>
<reference evidence="1 2" key="1">
    <citation type="journal article" date="2013" name="PLoS ONE">
        <title>Predicting the Proteins of Angomonas deanei, Strigomonas culicis and Their Respective Endosymbionts Reveals New Aspects of the Trypanosomatidae Family.</title>
        <authorList>
            <person name="Motta M.C."/>
            <person name="Martins A.C."/>
            <person name="de Souza S.S."/>
            <person name="Catta-Preta C.M."/>
            <person name="Silva R."/>
            <person name="Klein C.C."/>
            <person name="de Almeida L.G."/>
            <person name="de Lima Cunha O."/>
            <person name="Ciapina L.P."/>
            <person name="Brocchi M."/>
            <person name="Colabardini A.C."/>
            <person name="de Araujo Lima B."/>
            <person name="Machado C.R."/>
            <person name="de Almeida Soares C.M."/>
            <person name="Probst C.M."/>
            <person name="de Menezes C.B."/>
            <person name="Thompson C.E."/>
            <person name="Bartholomeu D.C."/>
            <person name="Gradia D.F."/>
            <person name="Pavoni D.P."/>
            <person name="Grisard E.C."/>
            <person name="Fantinatti-Garboggini F."/>
            <person name="Marchini F.K."/>
            <person name="Rodrigues-Luiz G.F."/>
            <person name="Wagner G."/>
            <person name="Goldman G.H."/>
            <person name="Fietto J.L."/>
            <person name="Elias M.C."/>
            <person name="Goldman M.H."/>
            <person name="Sagot M.F."/>
            <person name="Pereira M."/>
            <person name="Stoco P.H."/>
            <person name="de Mendonca-Neto R.P."/>
            <person name="Teixeira S.M."/>
            <person name="Maciel T.E."/>
            <person name="de Oliveira Mendes T.A."/>
            <person name="Urmenyi T.P."/>
            <person name="de Souza W."/>
            <person name="Schenkman S."/>
            <person name="de Vasconcelos A.T."/>
        </authorList>
    </citation>
    <scope>NUCLEOTIDE SEQUENCE [LARGE SCALE GENOMIC DNA]</scope>
</reference>
<gene>
    <name evidence="1" type="ORF">STCU_12304</name>
</gene>
<proteinExistence type="predicted"/>
<name>S9TB01_9TRYP</name>
<comment type="caution">
    <text evidence="1">The sequence shown here is derived from an EMBL/GenBank/DDBJ whole genome shotgun (WGS) entry which is preliminary data.</text>
</comment>
<dbReference type="EMBL" id="ATMH01012491">
    <property type="protein sequence ID" value="EPY15157.1"/>
    <property type="molecule type" value="Genomic_DNA"/>
</dbReference>
<organism evidence="1 2">
    <name type="scientific">Strigomonas culicis</name>
    <dbReference type="NCBI Taxonomy" id="28005"/>
    <lineage>
        <taxon>Eukaryota</taxon>
        <taxon>Discoba</taxon>
        <taxon>Euglenozoa</taxon>
        <taxon>Kinetoplastea</taxon>
        <taxon>Metakinetoplastina</taxon>
        <taxon>Trypanosomatida</taxon>
        <taxon>Trypanosomatidae</taxon>
        <taxon>Strigomonadinae</taxon>
        <taxon>Strigomonas</taxon>
    </lineage>
</organism>
<dbReference type="Proteomes" id="UP000015354">
    <property type="component" value="Unassembled WGS sequence"/>
</dbReference>
<accession>S9TB01</accession>
<protein>
    <submittedName>
        <fullName evidence="1">Uncharacterized protein</fullName>
    </submittedName>
</protein>